<dbReference type="Gene3D" id="3.40.630.190">
    <property type="entry name" value="LCP protein"/>
    <property type="match status" value="1"/>
</dbReference>
<dbReference type="Pfam" id="PF16403">
    <property type="entry name" value="Bact_surface_Ig-like"/>
    <property type="match status" value="1"/>
</dbReference>
<dbReference type="InterPro" id="IPR004474">
    <property type="entry name" value="LytR_CpsA_psr"/>
</dbReference>
<keyword evidence="6" id="KW-1185">Reference proteome</keyword>
<gene>
    <name evidence="5" type="ORF">GC105_15580</name>
</gene>
<dbReference type="InterPro" id="IPR050922">
    <property type="entry name" value="LytR/CpsA/Psr_CW_biosynth"/>
</dbReference>
<evidence type="ECO:0000256" key="2">
    <source>
        <dbReference type="SAM" id="MobiDB-lite"/>
    </source>
</evidence>
<dbReference type="Pfam" id="PF03816">
    <property type="entry name" value="LytR_cpsA_psr"/>
    <property type="match status" value="1"/>
</dbReference>
<dbReference type="NCBIfam" id="TIGR00350">
    <property type="entry name" value="lytR_cpsA_psr"/>
    <property type="match status" value="1"/>
</dbReference>
<reference evidence="5 6" key="1">
    <citation type="submission" date="2019-10" db="EMBL/GenBank/DDBJ databases">
        <title>Alkalibaculum tamaniensis sp.nov., a new alkaliphilic acetogen, isolated on methoxylated aromatics from a mud volcano.</title>
        <authorList>
            <person name="Khomyakova M.A."/>
            <person name="Merkel A.Y."/>
            <person name="Bonch-Osmolovskaya E.A."/>
            <person name="Slobodkin A.I."/>
        </authorList>
    </citation>
    <scope>NUCLEOTIDE SEQUENCE [LARGE SCALE GENOMIC DNA]</scope>
    <source>
        <strain evidence="5 6">M08DMB</strain>
    </source>
</reference>
<dbReference type="EMBL" id="WHNX01000046">
    <property type="protein sequence ID" value="MPW27192.1"/>
    <property type="molecule type" value="Genomic_DNA"/>
</dbReference>
<evidence type="ECO:0000256" key="1">
    <source>
        <dbReference type="ARBA" id="ARBA00006068"/>
    </source>
</evidence>
<dbReference type="Proteomes" id="UP000440004">
    <property type="component" value="Unassembled WGS sequence"/>
</dbReference>
<comment type="similarity">
    <text evidence="1">Belongs to the LytR/CpsA/Psr (LCP) family.</text>
</comment>
<evidence type="ECO:0000259" key="4">
    <source>
        <dbReference type="Pfam" id="PF16403"/>
    </source>
</evidence>
<dbReference type="InterPro" id="IPR032179">
    <property type="entry name" value="Cry22Aa_Ig-like"/>
</dbReference>
<dbReference type="Gene3D" id="2.60.40.10">
    <property type="entry name" value="Immunoglobulins"/>
    <property type="match status" value="1"/>
</dbReference>
<protein>
    <submittedName>
        <fullName evidence="5">DUF5011 domain-containing protein</fullName>
    </submittedName>
</protein>
<dbReference type="InterPro" id="IPR013783">
    <property type="entry name" value="Ig-like_fold"/>
</dbReference>
<accession>A0A6A7KCX3</accession>
<comment type="caution">
    <text evidence="5">The sequence shown here is derived from an EMBL/GenBank/DDBJ whole genome shotgun (WGS) entry which is preliminary data.</text>
</comment>
<organism evidence="5 6">
    <name type="scientific">Alkalibaculum sporogenes</name>
    <dbReference type="NCBI Taxonomy" id="2655001"/>
    <lineage>
        <taxon>Bacteria</taxon>
        <taxon>Bacillati</taxon>
        <taxon>Bacillota</taxon>
        <taxon>Clostridia</taxon>
        <taxon>Eubacteriales</taxon>
        <taxon>Eubacteriaceae</taxon>
        <taxon>Alkalibaculum</taxon>
    </lineage>
</organism>
<feature type="region of interest" description="Disordered" evidence="2">
    <location>
        <begin position="425"/>
        <end position="446"/>
    </location>
</feature>
<evidence type="ECO:0000313" key="5">
    <source>
        <dbReference type="EMBL" id="MPW27192.1"/>
    </source>
</evidence>
<dbReference type="PANTHER" id="PTHR33392:SF6">
    <property type="entry name" value="POLYISOPRENYL-TEICHOIC ACID--PEPTIDOGLYCAN TEICHOIC ACID TRANSFERASE TAGU"/>
    <property type="match status" value="1"/>
</dbReference>
<evidence type="ECO:0000313" key="6">
    <source>
        <dbReference type="Proteomes" id="UP000440004"/>
    </source>
</evidence>
<dbReference type="AlphaFoldDB" id="A0A6A7KCX3"/>
<sequence length="531" mass="59543">MKIRIVNKKRFYTVLILVLLLSTATVLGYNFYNEINNPEDLFEPKVEEPITYDVNDQFDKSKVNILVFGLDKNEYRDTVANYGVYRPDTIMLATLDFKENTIDLVSLPRDTYVPIYNRSGKDKINSTFMYASYDVQESEDTIDKGIEYLIGTVSNVLGDIPINYYVGITDMDVVTKIIDEIGGINIDVQHTLYAKNGKDRTKVRVEEGMQKLNGKDLQYYARYRMYPLGDIDRVASQQHIIKALLENLKSTNSLIKLPQIYNLVSENLTTNLSFQQISALSLFGTKVNKESLETYTLPGDFGELAGISYWIIQQNKRVEFLKEIYGIDAQLMTQDDTSDKLARLNASVGTRTLQVDERTKLTLTGRTSNGQQHTFDINDTRFSVSQSGIIQVNSDNTIVGRSPGNVTLSISAEGIQTSVSFTVQGQSAPIQQENEPEKPKDTTPPVIKGAKDFSIVQRTELTQKMKEQGVYIVEEESEYTWSVSGNVDVNKPGTYTLTYNASDSAGNKAVPVAITVTVTPAPETNKEPAQQ</sequence>
<dbReference type="Gene3D" id="2.60.40.1080">
    <property type="match status" value="1"/>
</dbReference>
<feature type="domain" description="Cell envelope-related transcriptional attenuator" evidence="3">
    <location>
        <begin position="86"/>
        <end position="249"/>
    </location>
</feature>
<proteinExistence type="inferred from homology"/>
<evidence type="ECO:0000259" key="3">
    <source>
        <dbReference type="Pfam" id="PF03816"/>
    </source>
</evidence>
<feature type="domain" description="Pesticidal crystal protein Cry22Aa Ig-like" evidence="4">
    <location>
        <begin position="467"/>
        <end position="510"/>
    </location>
</feature>
<name>A0A6A7KCX3_9FIRM</name>
<dbReference type="PANTHER" id="PTHR33392">
    <property type="entry name" value="POLYISOPRENYL-TEICHOIC ACID--PEPTIDOGLYCAN TEICHOIC ACID TRANSFERASE TAGU"/>
    <property type="match status" value="1"/>
</dbReference>
<dbReference type="RefSeq" id="WP_152806669.1">
    <property type="nucleotide sequence ID" value="NZ_WHNX01000046.1"/>
</dbReference>